<proteinExistence type="predicted"/>
<dbReference type="SUPFAM" id="SSF47874">
    <property type="entry name" value="Annexin"/>
    <property type="match status" value="1"/>
</dbReference>
<protein>
    <submittedName>
        <fullName evidence="2">Uncharacterized protein</fullName>
    </submittedName>
</protein>
<accession>A0A438CQQ9</accession>
<dbReference type="GO" id="GO:0005544">
    <property type="term" value="F:calcium-dependent phospholipid binding"/>
    <property type="evidence" value="ECO:0007669"/>
    <property type="project" value="InterPro"/>
</dbReference>
<organism evidence="2 3">
    <name type="scientific">Vitis vinifera</name>
    <name type="common">Grape</name>
    <dbReference type="NCBI Taxonomy" id="29760"/>
    <lineage>
        <taxon>Eukaryota</taxon>
        <taxon>Viridiplantae</taxon>
        <taxon>Streptophyta</taxon>
        <taxon>Embryophyta</taxon>
        <taxon>Tracheophyta</taxon>
        <taxon>Spermatophyta</taxon>
        <taxon>Magnoliopsida</taxon>
        <taxon>eudicotyledons</taxon>
        <taxon>Gunneridae</taxon>
        <taxon>Pentapetalae</taxon>
        <taxon>rosids</taxon>
        <taxon>Vitales</taxon>
        <taxon>Vitaceae</taxon>
        <taxon>Viteae</taxon>
        <taxon>Vitis</taxon>
    </lineage>
</organism>
<feature type="region of interest" description="Disordered" evidence="1">
    <location>
        <begin position="1"/>
        <end position="28"/>
    </location>
</feature>
<gene>
    <name evidence="2" type="ORF">CK203_115720</name>
</gene>
<dbReference type="InterPro" id="IPR037104">
    <property type="entry name" value="Annexin_sf"/>
</dbReference>
<dbReference type="Proteomes" id="UP000288805">
    <property type="component" value="Unassembled WGS sequence"/>
</dbReference>
<dbReference type="AlphaFoldDB" id="A0A438CQQ9"/>
<dbReference type="Gene3D" id="1.10.220.10">
    <property type="entry name" value="Annexin"/>
    <property type="match status" value="1"/>
</dbReference>
<dbReference type="EMBL" id="QGNW01002081">
    <property type="protein sequence ID" value="RVW25555.1"/>
    <property type="molecule type" value="Genomic_DNA"/>
</dbReference>
<reference evidence="2 3" key="1">
    <citation type="journal article" date="2018" name="PLoS Genet.">
        <title>Population sequencing reveals clonal diversity and ancestral inbreeding in the grapevine cultivar Chardonnay.</title>
        <authorList>
            <person name="Roach M.J."/>
            <person name="Johnson D.L."/>
            <person name="Bohlmann J."/>
            <person name="van Vuuren H.J."/>
            <person name="Jones S.J."/>
            <person name="Pretorius I.S."/>
            <person name="Schmidt S.A."/>
            <person name="Borneman A.R."/>
        </authorList>
    </citation>
    <scope>NUCLEOTIDE SEQUENCE [LARGE SCALE GENOMIC DNA]</scope>
    <source>
        <strain evidence="3">cv. Chardonnay</strain>
        <tissue evidence="2">Leaf</tissue>
    </source>
</reference>
<comment type="caution">
    <text evidence="2">The sequence shown here is derived from an EMBL/GenBank/DDBJ whole genome shotgun (WGS) entry which is preliminary data.</text>
</comment>
<name>A0A438CQQ9_VITVI</name>
<evidence type="ECO:0000313" key="2">
    <source>
        <dbReference type="EMBL" id="RVW25555.1"/>
    </source>
</evidence>
<evidence type="ECO:0000313" key="3">
    <source>
        <dbReference type="Proteomes" id="UP000288805"/>
    </source>
</evidence>
<dbReference type="GO" id="GO:0005509">
    <property type="term" value="F:calcium ion binding"/>
    <property type="evidence" value="ECO:0007669"/>
    <property type="project" value="InterPro"/>
</dbReference>
<sequence>MMEVRRPPFLLPPSKEGKENKRRKGKKIMSLPNESSTLAKAFSGILGVDEKSMLEILVKWHPEDLTAFKNEKSSIFVKDKYFLFERWQDYHIAFLVEEFLHELLGARKAYQSLYGESIEEDVASRVEGIER</sequence>
<evidence type="ECO:0000256" key="1">
    <source>
        <dbReference type="SAM" id="MobiDB-lite"/>
    </source>
</evidence>